<comment type="caution">
    <text evidence="2">The sequence shown here is derived from an EMBL/GenBank/DDBJ whole genome shotgun (WGS) entry which is preliminary data.</text>
</comment>
<dbReference type="EMBL" id="SOPW01000030">
    <property type="protein sequence ID" value="TFB13112.1"/>
    <property type="molecule type" value="Genomic_DNA"/>
</dbReference>
<keyword evidence="3" id="KW-1185">Reference proteome</keyword>
<dbReference type="AlphaFoldDB" id="A0A4Y8IE88"/>
<evidence type="ECO:0000313" key="3">
    <source>
        <dbReference type="Proteomes" id="UP000297975"/>
    </source>
</evidence>
<feature type="domain" description="Nudix hydrolase" evidence="1">
    <location>
        <begin position="2"/>
        <end position="138"/>
    </location>
</feature>
<sequence>MNIRLFAAAYLINENQEILFLQKQNNARFLAGHLVPIGGHMEDDEVKVPLKACYREIEEETGLQPEQITNLKFKYIMHRIKENEIRIQYLFFGNVSRNLDLIESEEGELKWIKPDDIDHLEMTAATKEIIKHYISIGQLTDDIYVGTMGSSDNKPEVNWGILRDWEI</sequence>
<dbReference type="OrthoDB" id="9804563at2"/>
<dbReference type="PROSITE" id="PS51462">
    <property type="entry name" value="NUDIX"/>
    <property type="match status" value="1"/>
</dbReference>
<organism evidence="2 3">
    <name type="scientific">Filobacillus milosensis</name>
    <dbReference type="NCBI Taxonomy" id="94137"/>
    <lineage>
        <taxon>Bacteria</taxon>
        <taxon>Bacillati</taxon>
        <taxon>Bacillota</taxon>
        <taxon>Bacilli</taxon>
        <taxon>Bacillales</taxon>
        <taxon>Bacillaceae</taxon>
        <taxon>Filobacillus</taxon>
    </lineage>
</organism>
<evidence type="ECO:0000259" key="1">
    <source>
        <dbReference type="PROSITE" id="PS51462"/>
    </source>
</evidence>
<dbReference type="InterPro" id="IPR000086">
    <property type="entry name" value="NUDIX_hydrolase_dom"/>
</dbReference>
<dbReference type="SUPFAM" id="SSF55811">
    <property type="entry name" value="Nudix"/>
    <property type="match status" value="1"/>
</dbReference>
<proteinExistence type="predicted"/>
<accession>A0A4Y8IE88</accession>
<reference evidence="2 3" key="1">
    <citation type="submission" date="2019-03" db="EMBL/GenBank/DDBJ databases">
        <authorList>
            <person name="He R.-H."/>
        </authorList>
    </citation>
    <scope>NUCLEOTIDE SEQUENCE [LARGE SCALE GENOMIC DNA]</scope>
    <source>
        <strain evidence="3">SH 714</strain>
    </source>
</reference>
<gene>
    <name evidence="2" type="ORF">E3U55_16635</name>
</gene>
<dbReference type="InterPro" id="IPR015797">
    <property type="entry name" value="NUDIX_hydrolase-like_dom_sf"/>
</dbReference>
<dbReference type="Proteomes" id="UP000297975">
    <property type="component" value="Unassembled WGS sequence"/>
</dbReference>
<dbReference type="Pfam" id="PF00293">
    <property type="entry name" value="NUDIX"/>
    <property type="match status" value="1"/>
</dbReference>
<dbReference type="RefSeq" id="WP_134341601.1">
    <property type="nucleotide sequence ID" value="NZ_SOPW01000030.1"/>
</dbReference>
<dbReference type="Gene3D" id="3.90.79.10">
    <property type="entry name" value="Nucleoside Triphosphate Pyrophosphohydrolase"/>
    <property type="match status" value="1"/>
</dbReference>
<evidence type="ECO:0000313" key="2">
    <source>
        <dbReference type="EMBL" id="TFB13112.1"/>
    </source>
</evidence>
<protein>
    <submittedName>
        <fullName evidence="2">NUDIX domain-containing protein</fullName>
    </submittedName>
</protein>
<name>A0A4Y8IE88_9BACI</name>